<proteinExistence type="predicted"/>
<reference evidence="3 4" key="1">
    <citation type="submission" date="2020-03" db="EMBL/GenBank/DDBJ databases">
        <title>Genomic Encyclopedia of Type Strains, Phase IV (KMG-V): Genome sequencing to study the core and pangenomes of soil and plant-associated prokaryotes.</title>
        <authorList>
            <person name="Whitman W."/>
        </authorList>
    </citation>
    <scope>NUCLEOTIDE SEQUENCE [LARGE SCALE GENOMIC DNA]</scope>
    <source>
        <strain evidence="3 4">1B</strain>
    </source>
</reference>
<gene>
    <name evidence="3" type="ORF">HBN54_004621</name>
</gene>
<sequence length="113" mass="12666">MKSLLLSSILLCGFSSQAQTLPVPGAKNPDWKLEKTESRPNAEPSDIQPGVDRMPNAAQRSIASADNRHQWWDGTRQLAYEWLSRPGSGTIAPDKSVAVREERTGNTYIFRRR</sequence>
<dbReference type="EMBL" id="JAAVTK010000028">
    <property type="protein sequence ID" value="NKI91997.1"/>
    <property type="molecule type" value="Genomic_DNA"/>
</dbReference>
<accession>A0ABX1HRF9</accession>
<organism evidence="3 4">
    <name type="scientific">Hymenobacter artigasi</name>
    <dbReference type="NCBI Taxonomy" id="2719616"/>
    <lineage>
        <taxon>Bacteria</taxon>
        <taxon>Pseudomonadati</taxon>
        <taxon>Bacteroidota</taxon>
        <taxon>Cytophagia</taxon>
        <taxon>Cytophagales</taxon>
        <taxon>Hymenobacteraceae</taxon>
        <taxon>Hymenobacter</taxon>
    </lineage>
</organism>
<feature type="region of interest" description="Disordered" evidence="1">
    <location>
        <begin position="23"/>
        <end position="53"/>
    </location>
</feature>
<feature type="signal peptide" evidence="2">
    <location>
        <begin position="1"/>
        <end position="18"/>
    </location>
</feature>
<dbReference type="RefSeq" id="WP_168675538.1">
    <property type="nucleotide sequence ID" value="NZ_JAAVTK010000028.1"/>
</dbReference>
<evidence type="ECO:0008006" key="5">
    <source>
        <dbReference type="Google" id="ProtNLM"/>
    </source>
</evidence>
<keyword evidence="2" id="KW-0732">Signal</keyword>
<name>A0ABX1HRF9_9BACT</name>
<protein>
    <recommendedName>
        <fullName evidence="5">S9 family peptidase</fullName>
    </recommendedName>
</protein>
<feature type="chain" id="PRO_5045893041" description="S9 family peptidase" evidence="2">
    <location>
        <begin position="19"/>
        <end position="113"/>
    </location>
</feature>
<evidence type="ECO:0000313" key="4">
    <source>
        <dbReference type="Proteomes" id="UP000717634"/>
    </source>
</evidence>
<evidence type="ECO:0000256" key="1">
    <source>
        <dbReference type="SAM" id="MobiDB-lite"/>
    </source>
</evidence>
<feature type="compositionally biased region" description="Basic and acidic residues" evidence="1">
    <location>
        <begin position="29"/>
        <end position="40"/>
    </location>
</feature>
<comment type="caution">
    <text evidence="3">The sequence shown here is derived from an EMBL/GenBank/DDBJ whole genome shotgun (WGS) entry which is preliminary data.</text>
</comment>
<evidence type="ECO:0000313" key="3">
    <source>
        <dbReference type="EMBL" id="NKI91997.1"/>
    </source>
</evidence>
<keyword evidence="4" id="KW-1185">Reference proteome</keyword>
<dbReference type="Proteomes" id="UP000717634">
    <property type="component" value="Unassembled WGS sequence"/>
</dbReference>
<evidence type="ECO:0000256" key="2">
    <source>
        <dbReference type="SAM" id="SignalP"/>
    </source>
</evidence>